<reference evidence="1" key="1">
    <citation type="journal article" date="2012" name="PLoS ONE">
        <title>Gene sets for utilization of primary and secondary nutrition supplies in the distal gut of endangered iberian lynx.</title>
        <authorList>
            <person name="Alcaide M."/>
            <person name="Messina E."/>
            <person name="Richter M."/>
            <person name="Bargiela R."/>
            <person name="Peplies J."/>
            <person name="Huws S.A."/>
            <person name="Newbold C.J."/>
            <person name="Golyshin P.N."/>
            <person name="Simon M.A."/>
            <person name="Lopez G."/>
            <person name="Yakimov M.M."/>
            <person name="Ferrer M."/>
        </authorList>
    </citation>
    <scope>NUCLEOTIDE SEQUENCE</scope>
</reference>
<protein>
    <submittedName>
        <fullName evidence="1">Uncharacterized protein</fullName>
    </submittedName>
</protein>
<dbReference type="AlphaFoldDB" id="J9BWZ3"/>
<gene>
    <name evidence="1" type="ORF">EVA_19850</name>
</gene>
<organism evidence="1">
    <name type="scientific">gut metagenome</name>
    <dbReference type="NCBI Taxonomy" id="749906"/>
    <lineage>
        <taxon>unclassified sequences</taxon>
        <taxon>metagenomes</taxon>
        <taxon>organismal metagenomes</taxon>
    </lineage>
</organism>
<proteinExistence type="predicted"/>
<accession>J9BWZ3</accession>
<evidence type="ECO:0000313" key="1">
    <source>
        <dbReference type="EMBL" id="EJW92045.1"/>
    </source>
</evidence>
<comment type="caution">
    <text evidence="1">The sequence shown here is derived from an EMBL/GenBank/DDBJ whole genome shotgun (WGS) entry which is preliminary data.</text>
</comment>
<name>J9BWZ3_9ZZZZ</name>
<sequence length="34" mass="3892">MAEIKFEGIAKLNKGLKKRMDMSAVKTVVKKERL</sequence>
<dbReference type="EMBL" id="AMCI01007789">
    <property type="protein sequence ID" value="EJW92045.1"/>
    <property type="molecule type" value="Genomic_DNA"/>
</dbReference>